<dbReference type="KEGG" id="lgn:ABM34_09560"/>
<organism evidence="2 3">
    <name type="scientific">Companilactobacillus ginsenosidimutans</name>
    <dbReference type="NCBI Taxonomy" id="1007676"/>
    <lineage>
        <taxon>Bacteria</taxon>
        <taxon>Bacillati</taxon>
        <taxon>Bacillota</taxon>
        <taxon>Bacilli</taxon>
        <taxon>Lactobacillales</taxon>
        <taxon>Lactobacillaceae</taxon>
        <taxon>Companilactobacillus</taxon>
    </lineage>
</organism>
<sequence>MKKKDILLFSGLAIAGLSMFMNANTASASGVAVTFDTPVTQLFTDQGATIANRGLGAKTGWAVGKTISVNGETMYQVSTSEYVKAAEVTYTDAAQGNNDGLTVHTPFQAAPIFNDETNDKDGWIQWNVPYKVNRAVINQYGFTYYQVSAHGWVLDGLVYPSKAAGNVEYSADFNPVSNVISADDVRDALEEQGADYDALQEIPDVFLQSEYALSNFAGHDVGDLYRKVYQKYPGIGESYDM</sequence>
<dbReference type="PATRIC" id="fig|1007676.4.peg.1935"/>
<feature type="signal peptide" evidence="1">
    <location>
        <begin position="1"/>
        <end position="28"/>
    </location>
</feature>
<dbReference type="STRING" id="1007676.ABM34_09560"/>
<name>A0A0H4R1Y8_9LACO</name>
<proteinExistence type="predicted"/>
<reference evidence="3" key="1">
    <citation type="submission" date="2015-07" db="EMBL/GenBank/DDBJ databases">
        <title>Lactobacillus ginsenosidimutans/EMML 3141/ whole genome sequencing.</title>
        <authorList>
            <person name="Kim M.K."/>
            <person name="Im W.-T."/>
            <person name="Srinivasan S."/>
            <person name="Lee J.-J."/>
        </authorList>
    </citation>
    <scope>NUCLEOTIDE SEQUENCE [LARGE SCALE GENOMIC DNA]</scope>
    <source>
        <strain evidence="3">EMML 3041</strain>
    </source>
</reference>
<evidence type="ECO:0000313" key="3">
    <source>
        <dbReference type="Proteomes" id="UP000036106"/>
    </source>
</evidence>
<evidence type="ECO:0000313" key="2">
    <source>
        <dbReference type="EMBL" id="AKP67750.1"/>
    </source>
</evidence>
<dbReference type="OrthoDB" id="2288009at2"/>
<feature type="chain" id="PRO_5005208729" description="Surface layer protein A domain-containing protein" evidence="1">
    <location>
        <begin position="29"/>
        <end position="241"/>
    </location>
</feature>
<accession>A0A0H4R1Y8</accession>
<protein>
    <recommendedName>
        <fullName evidence="4">Surface layer protein A domain-containing protein</fullName>
    </recommendedName>
</protein>
<keyword evidence="3" id="KW-1185">Reference proteome</keyword>
<dbReference type="AlphaFoldDB" id="A0A0H4R1Y8"/>
<dbReference type="EMBL" id="CP012034">
    <property type="protein sequence ID" value="AKP67750.1"/>
    <property type="molecule type" value="Genomic_DNA"/>
</dbReference>
<keyword evidence="1" id="KW-0732">Signal</keyword>
<dbReference type="Proteomes" id="UP000036106">
    <property type="component" value="Chromosome"/>
</dbReference>
<evidence type="ECO:0000256" key="1">
    <source>
        <dbReference type="SAM" id="SignalP"/>
    </source>
</evidence>
<dbReference type="RefSeq" id="WP_048705313.1">
    <property type="nucleotide sequence ID" value="NZ_CP012034.1"/>
</dbReference>
<evidence type="ECO:0008006" key="4">
    <source>
        <dbReference type="Google" id="ProtNLM"/>
    </source>
</evidence>
<gene>
    <name evidence="2" type="ORF">ABM34_09560</name>
</gene>